<feature type="compositionally biased region" description="Low complexity" evidence="7">
    <location>
        <begin position="702"/>
        <end position="725"/>
    </location>
</feature>
<reference evidence="8 9" key="1">
    <citation type="submission" date="2018-03" db="EMBL/GenBank/DDBJ databases">
        <authorList>
            <person name="Guldener U."/>
        </authorList>
    </citation>
    <scope>NUCLEOTIDE SEQUENCE [LARGE SCALE GENOMIC DNA]</scope>
    <source>
        <strain evidence="8 9">DAOM196992</strain>
    </source>
</reference>
<dbReference type="PANTHER" id="PTHR46239:SF1">
    <property type="entry name" value="DNA REPAIR PROTEIN RAD51 HOMOLOG 3"/>
    <property type="match status" value="1"/>
</dbReference>
<dbReference type="InterPro" id="IPR027417">
    <property type="entry name" value="P-loop_NTPase"/>
</dbReference>
<dbReference type="EMBL" id="OOIP01000005">
    <property type="protein sequence ID" value="SPO36856.1"/>
    <property type="molecule type" value="Genomic_DNA"/>
</dbReference>
<dbReference type="GO" id="GO:0007131">
    <property type="term" value="P:reciprocal meiotic recombination"/>
    <property type="evidence" value="ECO:0007669"/>
    <property type="project" value="TreeGrafter"/>
</dbReference>
<evidence type="ECO:0000256" key="6">
    <source>
        <dbReference type="ARBA" id="ARBA00023242"/>
    </source>
</evidence>
<accession>A0A5C3EYW0</accession>
<protein>
    <submittedName>
        <fullName evidence="8">Uncharacterized protein</fullName>
    </submittedName>
</protein>
<evidence type="ECO:0000313" key="8">
    <source>
        <dbReference type="EMBL" id="SPO36856.1"/>
    </source>
</evidence>
<keyword evidence="9" id="KW-1185">Reference proteome</keyword>
<evidence type="ECO:0000256" key="4">
    <source>
        <dbReference type="ARBA" id="ARBA00022840"/>
    </source>
</evidence>
<comment type="subcellular location">
    <subcellularLocation>
        <location evidence="1">Nucleus</location>
    </subcellularLocation>
</comment>
<dbReference type="SUPFAM" id="SSF52540">
    <property type="entry name" value="P-loop containing nucleoside triphosphate hydrolases"/>
    <property type="match status" value="1"/>
</dbReference>
<evidence type="ECO:0000313" key="9">
    <source>
        <dbReference type="Proteomes" id="UP000323386"/>
    </source>
</evidence>
<dbReference type="GO" id="GO:0033065">
    <property type="term" value="C:Rad51C-XRCC3 complex"/>
    <property type="evidence" value="ECO:0007669"/>
    <property type="project" value="TreeGrafter"/>
</dbReference>
<evidence type="ECO:0000256" key="5">
    <source>
        <dbReference type="ARBA" id="ARBA00023204"/>
    </source>
</evidence>
<feature type="compositionally biased region" description="Low complexity" evidence="7">
    <location>
        <begin position="51"/>
        <end position="70"/>
    </location>
</feature>
<feature type="region of interest" description="Disordered" evidence="7">
    <location>
        <begin position="1"/>
        <end position="225"/>
    </location>
</feature>
<proteinExistence type="predicted"/>
<sequence>MQTGRQQQDNGRAASLPPPPQPSAGEPPDRDFFASGQASPATSAVDLPNGRPATPRATHATTAAASASTPLSKHPHISLPGISPEVRSPAASLVRPPPPRRPAQLNGAPSGSPTPSSSHLSSQVTSSISSGGHPSTPATSTRKPLHSLVPPTPPSLASSRDTPPSQRKRVRLDVEADDDTSPAQLPLSGLSRPLPPPTPTPSSAAAAARPTLSMSTPATPLRPLNPLSIQDMQRILPPEQLHPPDPRTRTRPDAAHAPITDQPLRGLGTMRPPPLAPPPIETEPMPWSYRYLRTGLPELDARFGRSYEAVQTAIDIRSETEIGTTEGAEAGPSNLAAAVDRMCVGIPSGSAIEVIGPPGSGKTAFCVQMAVQERIDSLVSTRIEMWRHDQAGGPTETEITEEERNRALFAEEYWDAELTSSNQVVLIDTEGGMLPERILDAVWSKVLPLWTQHSGSEREQDAHRVPAHRQARHEKARRRSAPEVVRRLVMAVLAGLHVSRVTRTAELVATLSMLRPSEDQVVAQLKAEAARARRPASGGGGGGGSQRRRRHPQEGSPVQLEDAGGFTPILPPRTSLIVIDSISHPLRSQPADAEERMAREILLRQLRQLQSLVNEPMLGLKRTSSDTSTEEAERRYPLTLVCTNQMSVRLFSSTGSTSNFTSKGAISMLTPSLAGPQESRRGQHDHQAQPSVALGGPPVAPPRSASSSSSSSSASMPASSPYSSFASTPSTMMAAMMMGESGGGVGGGGGGGVYGMGQHLAASAQFQRTVYQGATSALDVNVWRVMLKREGVWGDRVAQIIAIPRHLAEQVPRLFEIARQPTRPRAAAAAPAGAGGTASEAAVRGETGREDDDDDEDDVDRLRVKLRALLATLRDEARRPIPFVVTAAGLVSVSPDE</sequence>
<feature type="compositionally biased region" description="Low complexity" evidence="7">
    <location>
        <begin position="109"/>
        <end position="132"/>
    </location>
</feature>
<feature type="compositionally biased region" description="Low complexity" evidence="7">
    <location>
        <begin position="201"/>
        <end position="213"/>
    </location>
</feature>
<dbReference type="Proteomes" id="UP000323386">
    <property type="component" value="Unassembled WGS sequence"/>
</dbReference>
<gene>
    <name evidence="8" type="ORF">PSFLO_02327</name>
</gene>
<feature type="region of interest" description="Disordered" evidence="7">
    <location>
        <begin position="670"/>
        <end position="725"/>
    </location>
</feature>
<feature type="compositionally biased region" description="Polar residues" evidence="7">
    <location>
        <begin position="155"/>
        <end position="165"/>
    </location>
</feature>
<dbReference type="Gene3D" id="3.40.50.300">
    <property type="entry name" value="P-loop containing nucleotide triphosphate hydrolases"/>
    <property type="match status" value="1"/>
</dbReference>
<feature type="region of interest" description="Disordered" evidence="7">
    <location>
        <begin position="454"/>
        <end position="480"/>
    </location>
</feature>
<dbReference type="GO" id="GO:0005657">
    <property type="term" value="C:replication fork"/>
    <property type="evidence" value="ECO:0007669"/>
    <property type="project" value="TreeGrafter"/>
</dbReference>
<dbReference type="GO" id="GO:0000400">
    <property type="term" value="F:four-way junction DNA binding"/>
    <property type="evidence" value="ECO:0007669"/>
    <property type="project" value="TreeGrafter"/>
</dbReference>
<keyword evidence="5" id="KW-0234">DNA repair</keyword>
<dbReference type="GO" id="GO:0000707">
    <property type="term" value="P:meiotic DNA recombinase assembly"/>
    <property type="evidence" value="ECO:0007669"/>
    <property type="project" value="TreeGrafter"/>
</dbReference>
<keyword evidence="3" id="KW-0227">DNA damage</keyword>
<feature type="region of interest" description="Disordered" evidence="7">
    <location>
        <begin position="822"/>
        <end position="858"/>
    </location>
</feature>
<dbReference type="GO" id="GO:0033063">
    <property type="term" value="C:Rad51B-Rad51C-Rad51D-XRCC2 complex"/>
    <property type="evidence" value="ECO:0007669"/>
    <property type="project" value="TreeGrafter"/>
</dbReference>
<name>A0A5C3EYW0_9BASI</name>
<evidence type="ECO:0000256" key="7">
    <source>
        <dbReference type="SAM" id="MobiDB-lite"/>
    </source>
</evidence>
<dbReference type="GO" id="GO:0008821">
    <property type="term" value="F:crossover junction DNA endonuclease activity"/>
    <property type="evidence" value="ECO:0007669"/>
    <property type="project" value="TreeGrafter"/>
</dbReference>
<feature type="compositionally biased region" description="Polar residues" evidence="7">
    <location>
        <begin position="1"/>
        <end position="10"/>
    </location>
</feature>
<feature type="compositionally biased region" description="Basic residues" evidence="7">
    <location>
        <begin position="465"/>
        <end position="479"/>
    </location>
</feature>
<dbReference type="InterPro" id="IPR052093">
    <property type="entry name" value="HR_Repair_Mediator"/>
</dbReference>
<dbReference type="AlphaFoldDB" id="A0A5C3EYW0"/>
<feature type="compositionally biased region" description="Acidic residues" evidence="7">
    <location>
        <begin position="849"/>
        <end position="858"/>
    </location>
</feature>
<evidence type="ECO:0000256" key="2">
    <source>
        <dbReference type="ARBA" id="ARBA00022741"/>
    </source>
</evidence>
<feature type="region of interest" description="Disordered" evidence="7">
    <location>
        <begin position="237"/>
        <end position="281"/>
    </location>
</feature>
<feature type="compositionally biased region" description="Basic and acidic residues" evidence="7">
    <location>
        <begin position="242"/>
        <end position="254"/>
    </location>
</feature>
<feature type="compositionally biased region" description="Basic and acidic residues" evidence="7">
    <location>
        <begin position="455"/>
        <end position="464"/>
    </location>
</feature>
<dbReference type="PANTHER" id="PTHR46239">
    <property type="entry name" value="DNA REPAIR PROTEIN RAD51 HOMOLOG 3 RAD51C"/>
    <property type="match status" value="1"/>
</dbReference>
<keyword evidence="2" id="KW-0547">Nucleotide-binding</keyword>
<keyword evidence="4" id="KW-0067">ATP-binding</keyword>
<feature type="compositionally biased region" description="Pro residues" evidence="7">
    <location>
        <begin position="271"/>
        <end position="281"/>
    </location>
</feature>
<keyword evidence="6" id="KW-0539">Nucleus</keyword>
<evidence type="ECO:0000256" key="1">
    <source>
        <dbReference type="ARBA" id="ARBA00004123"/>
    </source>
</evidence>
<feature type="region of interest" description="Disordered" evidence="7">
    <location>
        <begin position="525"/>
        <end position="565"/>
    </location>
</feature>
<evidence type="ECO:0000256" key="3">
    <source>
        <dbReference type="ARBA" id="ARBA00022763"/>
    </source>
</evidence>
<dbReference type="GO" id="GO:0005524">
    <property type="term" value="F:ATP binding"/>
    <property type="evidence" value="ECO:0007669"/>
    <property type="project" value="UniProtKB-KW"/>
</dbReference>
<feature type="compositionally biased region" description="Low complexity" evidence="7">
    <location>
        <begin position="822"/>
        <end position="842"/>
    </location>
</feature>
<organism evidence="8 9">
    <name type="scientific">Pseudozyma flocculosa</name>
    <dbReference type="NCBI Taxonomy" id="84751"/>
    <lineage>
        <taxon>Eukaryota</taxon>
        <taxon>Fungi</taxon>
        <taxon>Dikarya</taxon>
        <taxon>Basidiomycota</taxon>
        <taxon>Ustilaginomycotina</taxon>
        <taxon>Ustilaginomycetes</taxon>
        <taxon>Ustilaginales</taxon>
        <taxon>Ustilaginaceae</taxon>
        <taxon>Pseudozyma</taxon>
    </lineage>
</organism>
<dbReference type="OrthoDB" id="5957327at2759"/>
<feature type="compositionally biased region" description="Basic and acidic residues" evidence="7">
    <location>
        <begin position="678"/>
        <end position="687"/>
    </location>
</feature>